<dbReference type="AlphaFoldDB" id="C7GCP9"/>
<gene>
    <name evidence="1" type="ORF">ROSINTL182_07687</name>
</gene>
<dbReference type="Proteomes" id="UP000004828">
    <property type="component" value="Unassembled WGS sequence"/>
</dbReference>
<dbReference type="EMBL" id="ABYJ02000124">
    <property type="protein sequence ID" value="EEV00401.1"/>
    <property type="molecule type" value="Genomic_DNA"/>
</dbReference>
<reference evidence="1 2" key="1">
    <citation type="submission" date="2009-08" db="EMBL/GenBank/DDBJ databases">
        <authorList>
            <person name="Weinstock G."/>
            <person name="Sodergren E."/>
            <person name="Clifton S."/>
            <person name="Fulton L."/>
            <person name="Fulton B."/>
            <person name="Courtney L."/>
            <person name="Fronick C."/>
            <person name="Harrison M."/>
            <person name="Strong C."/>
            <person name="Farmer C."/>
            <person name="Delahaunty K."/>
            <person name="Markovic C."/>
            <person name="Hall O."/>
            <person name="Minx P."/>
            <person name="Tomlinson C."/>
            <person name="Mitreva M."/>
            <person name="Nelson J."/>
            <person name="Hou S."/>
            <person name="Wollam A."/>
            <person name="Pepin K.H."/>
            <person name="Johnson M."/>
            <person name="Bhonagiri V."/>
            <person name="Nash W.E."/>
            <person name="Warren W."/>
            <person name="Chinwalla A."/>
            <person name="Mardis E.R."/>
            <person name="Wilson R.K."/>
        </authorList>
    </citation>
    <scope>NUCLEOTIDE SEQUENCE [LARGE SCALE GENOMIC DNA]</scope>
    <source>
        <strain evidence="1 2">L1-82</strain>
    </source>
</reference>
<accession>C7GCP9</accession>
<organism evidence="1 2">
    <name type="scientific">Roseburia intestinalis L1-82</name>
    <dbReference type="NCBI Taxonomy" id="536231"/>
    <lineage>
        <taxon>Bacteria</taxon>
        <taxon>Bacillati</taxon>
        <taxon>Bacillota</taxon>
        <taxon>Clostridia</taxon>
        <taxon>Lachnospirales</taxon>
        <taxon>Lachnospiraceae</taxon>
        <taxon>Roseburia</taxon>
    </lineage>
</organism>
<comment type="caution">
    <text evidence="1">The sequence shown here is derived from an EMBL/GenBank/DDBJ whole genome shotgun (WGS) entry which is preliminary data.</text>
</comment>
<proteinExistence type="predicted"/>
<dbReference type="HOGENOM" id="CLU_3188524_0_0_9"/>
<evidence type="ECO:0000313" key="2">
    <source>
        <dbReference type="Proteomes" id="UP000004828"/>
    </source>
</evidence>
<name>C7GCP9_9FIRM</name>
<evidence type="ECO:0000313" key="1">
    <source>
        <dbReference type="EMBL" id="EEV00401.1"/>
    </source>
</evidence>
<protein>
    <submittedName>
        <fullName evidence="1">Uncharacterized protein</fullName>
    </submittedName>
</protein>
<sequence length="46" mass="5492">MNKKSCCGQLSELNALLAFHKRKSEFWEQHEIATLFRCPLRNTKKR</sequence>